<feature type="compositionally biased region" description="Basic and acidic residues" evidence="1">
    <location>
        <begin position="367"/>
        <end position="377"/>
    </location>
</feature>
<evidence type="ECO:0000256" key="1">
    <source>
        <dbReference type="SAM" id="MobiDB-lite"/>
    </source>
</evidence>
<evidence type="ECO:0000313" key="3">
    <source>
        <dbReference type="EMBL" id="SPH20997.1"/>
    </source>
</evidence>
<protein>
    <recommendedName>
        <fullName evidence="2">Phage head morphogenesis domain-containing protein</fullName>
    </recommendedName>
</protein>
<dbReference type="EMBL" id="OMOR01000001">
    <property type="protein sequence ID" value="SPH20997.1"/>
    <property type="molecule type" value="Genomic_DNA"/>
</dbReference>
<name>A0A2R8BD32_9RHOB</name>
<dbReference type="InterPro" id="IPR006528">
    <property type="entry name" value="Phage_head_morphogenesis_dom"/>
</dbReference>
<evidence type="ECO:0000259" key="2">
    <source>
        <dbReference type="Pfam" id="PF04233"/>
    </source>
</evidence>
<dbReference type="AlphaFoldDB" id="A0A2R8BD32"/>
<feature type="domain" description="Phage head morphogenesis" evidence="2">
    <location>
        <begin position="59"/>
        <end position="177"/>
    </location>
</feature>
<dbReference type="RefSeq" id="WP_108828128.1">
    <property type="nucleotide sequence ID" value="NZ_OMOR01000001.1"/>
</dbReference>
<keyword evidence="4" id="KW-1185">Reference proteome</keyword>
<accession>A0A2R8BD32</accession>
<sequence>MADPLAATLSKPFKAQLATFRLRLRNLVPTSKWDDLVKSQHDSAFMVAGAVKADLLADLAQAVDKAISEGRGFDAFKKDFRSIVEKRGWHGWTGEGTEAGENWRMRTIYRTNLRTSFMAGRHAQLVAGNYKYWVYRHGGAAHPREHHLALDGIALPSDHPFWRTHFPPNGWGCGCYVRGANSLRGIRRVGGDPNKTLPDGWDAIDPKTNAPEGIDRNWDYAPGATVSDTINALRPKLETLPDALSIDLIQEWLKEELFGQWLKAPAGNWPLVKIPEAAAVRIKSKQRVAVFSPESAQKQKAHHPELETSDYLQAQKTVSEADHVISTRKNHLTFVKDAPEQPGYVLVVKAVLQADELYVVSFRRMSSDQVKKDQELRRLKRQGKKP</sequence>
<dbReference type="Proteomes" id="UP000244880">
    <property type="component" value="Unassembled WGS sequence"/>
</dbReference>
<feature type="region of interest" description="Disordered" evidence="1">
    <location>
        <begin position="367"/>
        <end position="386"/>
    </location>
</feature>
<organism evidence="3 4">
    <name type="scientific">Ascidiaceihabitans donghaensis</name>
    <dbReference type="NCBI Taxonomy" id="1510460"/>
    <lineage>
        <taxon>Bacteria</taxon>
        <taxon>Pseudomonadati</taxon>
        <taxon>Pseudomonadota</taxon>
        <taxon>Alphaproteobacteria</taxon>
        <taxon>Rhodobacterales</taxon>
        <taxon>Paracoccaceae</taxon>
        <taxon>Ascidiaceihabitans</taxon>
    </lineage>
</organism>
<evidence type="ECO:0000313" key="4">
    <source>
        <dbReference type="Proteomes" id="UP000244880"/>
    </source>
</evidence>
<reference evidence="3 4" key="1">
    <citation type="submission" date="2018-03" db="EMBL/GenBank/DDBJ databases">
        <authorList>
            <person name="Keele B.F."/>
        </authorList>
    </citation>
    <scope>NUCLEOTIDE SEQUENCE [LARGE SCALE GENOMIC DNA]</scope>
    <source>
        <strain evidence="3 4">CECT 8599</strain>
    </source>
</reference>
<dbReference type="Pfam" id="PF04233">
    <property type="entry name" value="Phage_Mu_F"/>
    <property type="match status" value="1"/>
</dbReference>
<proteinExistence type="predicted"/>
<gene>
    <name evidence="3" type="ORF">ASD8599_01738</name>
</gene>
<dbReference type="OrthoDB" id="9813502at2"/>